<protein>
    <submittedName>
        <fullName evidence="7">[heparan sulfate]-glucosamine 3-sulfotransferase 3</fullName>
        <ecNumber evidence="7">2.8.2.30</ecNumber>
    </submittedName>
</protein>
<keyword evidence="5" id="KW-1133">Transmembrane helix</keyword>
<dbReference type="Pfam" id="PF00685">
    <property type="entry name" value="Sulfotransfer_1"/>
    <property type="match status" value="1"/>
</dbReference>
<comment type="caution">
    <text evidence="7">The sequence shown here is derived from an EMBL/GenBank/DDBJ whole genome shotgun (WGS) entry which is preliminary data.</text>
</comment>
<dbReference type="Gene3D" id="3.40.50.300">
    <property type="entry name" value="P-loop containing nucleotide triphosphate hydrolases"/>
    <property type="match status" value="1"/>
</dbReference>
<keyword evidence="2" id="KW-0325">Glycoprotein</keyword>
<evidence type="ECO:0000256" key="4">
    <source>
        <dbReference type="PIRSR" id="PIRSR637359-2"/>
    </source>
</evidence>
<dbReference type="InterPro" id="IPR037359">
    <property type="entry name" value="NST/OST"/>
</dbReference>
<evidence type="ECO:0000256" key="5">
    <source>
        <dbReference type="SAM" id="Phobius"/>
    </source>
</evidence>
<keyword evidence="5" id="KW-0812">Transmembrane</keyword>
<dbReference type="PANTHER" id="PTHR10605">
    <property type="entry name" value="HEPARAN SULFATE SULFOTRANSFERASE"/>
    <property type="match status" value="1"/>
</dbReference>
<evidence type="ECO:0000256" key="3">
    <source>
        <dbReference type="PIRSR" id="PIRSR637359-1"/>
    </source>
</evidence>
<evidence type="ECO:0000313" key="8">
    <source>
        <dbReference type="Proteomes" id="UP000198406"/>
    </source>
</evidence>
<dbReference type="PANTHER" id="PTHR10605:SF56">
    <property type="entry name" value="BIFUNCTIONAL HEPARAN SULFATE N-DEACETYLASE_N-SULFOTRANSFERASE"/>
    <property type="match status" value="1"/>
</dbReference>
<dbReference type="OrthoDB" id="47602at2759"/>
<dbReference type="AlphaFoldDB" id="A0A1Z5JHX0"/>
<sequence>MRLNRLFLVNLVVIVDLIAYFYIKASFGVGGEALETALVKTTEEQTVSSIESTNLERAHENAVRSSTGSVRKFKEPLLPHKVTYAPTGGKLPEDGFDTYDETAWNKLDNGTCLFDDDEEDQAFEWQRNSPYAILLGTMKGGTHALSEYLWQHPLIAAPKKVEKNGHELHFFDSRSFERGKMGIPRKANQLSYAMKVHKMYPDFFYTKESMYTIHDSPRYLVWSDRIPEAIMCVTPWSKLIAVLRDPVERVISHYRFQDQARFRKNIPMVDWETWIQDDIERLKRAGVLQDWNRVDFDEFSGSEAELIAWKKYLRSPTTQMIVGRGLYSLQIEHYFAAMDKVGKPRKT</sequence>
<gene>
    <name evidence="7" type="ORF">FisN_17Hu304</name>
</gene>
<dbReference type="InterPro" id="IPR000863">
    <property type="entry name" value="Sulfotransferase_dom"/>
</dbReference>
<reference evidence="7 8" key="1">
    <citation type="journal article" date="2015" name="Plant Cell">
        <title>Oil accumulation by the oleaginous diatom Fistulifera solaris as revealed by the genome and transcriptome.</title>
        <authorList>
            <person name="Tanaka T."/>
            <person name="Maeda Y."/>
            <person name="Veluchamy A."/>
            <person name="Tanaka M."/>
            <person name="Abida H."/>
            <person name="Marechal E."/>
            <person name="Bowler C."/>
            <person name="Muto M."/>
            <person name="Sunaga Y."/>
            <person name="Tanaka M."/>
            <person name="Yoshino T."/>
            <person name="Taniguchi T."/>
            <person name="Fukuda Y."/>
            <person name="Nemoto M."/>
            <person name="Matsumoto M."/>
            <person name="Wong P.S."/>
            <person name="Aburatani S."/>
            <person name="Fujibuchi W."/>
        </authorList>
    </citation>
    <scope>NUCLEOTIDE SEQUENCE [LARGE SCALE GENOMIC DNA]</scope>
    <source>
        <strain evidence="7 8">JPCC DA0580</strain>
    </source>
</reference>
<proteinExistence type="predicted"/>
<feature type="binding site" evidence="4">
    <location>
        <position position="244"/>
    </location>
    <ligand>
        <name>3'-phosphoadenylyl sulfate</name>
        <dbReference type="ChEBI" id="CHEBI:58339"/>
    </ligand>
</feature>
<keyword evidence="5" id="KW-0472">Membrane</keyword>
<keyword evidence="1 7" id="KW-0808">Transferase</keyword>
<evidence type="ECO:0000256" key="1">
    <source>
        <dbReference type="ARBA" id="ARBA00022679"/>
    </source>
</evidence>
<dbReference type="Proteomes" id="UP000198406">
    <property type="component" value="Unassembled WGS sequence"/>
</dbReference>
<dbReference type="InParanoid" id="A0A1Z5JHX0"/>
<dbReference type="EC" id="2.8.2.30" evidence="7"/>
<evidence type="ECO:0000259" key="6">
    <source>
        <dbReference type="Pfam" id="PF00685"/>
    </source>
</evidence>
<evidence type="ECO:0000256" key="2">
    <source>
        <dbReference type="ARBA" id="ARBA00023180"/>
    </source>
</evidence>
<feature type="active site" description="For sulfotransferase activity" evidence="3">
    <location>
        <position position="139"/>
    </location>
</feature>
<keyword evidence="8" id="KW-1185">Reference proteome</keyword>
<evidence type="ECO:0000313" key="7">
    <source>
        <dbReference type="EMBL" id="GAX13361.1"/>
    </source>
</evidence>
<dbReference type="InterPro" id="IPR027417">
    <property type="entry name" value="P-loop_NTPase"/>
</dbReference>
<organism evidence="7 8">
    <name type="scientific">Fistulifera solaris</name>
    <name type="common">Oleaginous diatom</name>
    <dbReference type="NCBI Taxonomy" id="1519565"/>
    <lineage>
        <taxon>Eukaryota</taxon>
        <taxon>Sar</taxon>
        <taxon>Stramenopiles</taxon>
        <taxon>Ochrophyta</taxon>
        <taxon>Bacillariophyta</taxon>
        <taxon>Bacillariophyceae</taxon>
        <taxon>Bacillariophycidae</taxon>
        <taxon>Naviculales</taxon>
        <taxon>Naviculaceae</taxon>
        <taxon>Fistulifera</taxon>
    </lineage>
</organism>
<feature type="transmembrane region" description="Helical" evidence="5">
    <location>
        <begin position="7"/>
        <end position="23"/>
    </location>
</feature>
<dbReference type="EMBL" id="BDSP01000061">
    <property type="protein sequence ID" value="GAX13361.1"/>
    <property type="molecule type" value="Genomic_DNA"/>
</dbReference>
<name>A0A1Z5JHX0_FISSO</name>
<dbReference type="SUPFAM" id="SSF52540">
    <property type="entry name" value="P-loop containing nucleoside triphosphate hydrolases"/>
    <property type="match status" value="1"/>
</dbReference>
<feature type="domain" description="Sulfotransferase" evidence="6">
    <location>
        <begin position="132"/>
        <end position="272"/>
    </location>
</feature>
<accession>A0A1Z5JHX0</accession>
<feature type="binding site" evidence="4">
    <location>
        <position position="252"/>
    </location>
    <ligand>
        <name>3'-phosphoadenylyl sulfate</name>
        <dbReference type="ChEBI" id="CHEBI:58339"/>
    </ligand>
</feature>
<dbReference type="GO" id="GO:0008467">
    <property type="term" value="F:[heparan sulfate]-glucosamine 3-sulfotransferase activity"/>
    <property type="evidence" value="ECO:0007669"/>
    <property type="project" value="UniProtKB-EC"/>
</dbReference>